<protein>
    <recommendedName>
        <fullName evidence="4">protein-serine/threonine phosphatase</fullName>
        <ecNumber evidence="4">3.1.3.16</ecNumber>
    </recommendedName>
</protein>
<evidence type="ECO:0000256" key="1">
    <source>
        <dbReference type="ARBA" id="ARBA00001936"/>
    </source>
</evidence>
<reference evidence="10" key="1">
    <citation type="submission" date="2022-01" db="UniProtKB">
        <authorList>
            <consortium name="EnsemblMetazoa"/>
        </authorList>
    </citation>
    <scope>IDENTIFICATION</scope>
</reference>
<dbReference type="PANTHER" id="PTHR13832:SF565">
    <property type="entry name" value="AT28366P-RELATED"/>
    <property type="match status" value="1"/>
</dbReference>
<dbReference type="AlphaFoldDB" id="A0A8I6SC97"/>
<dbReference type="InterPro" id="IPR015655">
    <property type="entry name" value="PP2C"/>
</dbReference>
<feature type="domain" description="PPM-type phosphatase" evidence="9">
    <location>
        <begin position="43"/>
        <end position="306"/>
    </location>
</feature>
<dbReference type="GO" id="GO:0046872">
    <property type="term" value="F:metal ion binding"/>
    <property type="evidence" value="ECO:0007669"/>
    <property type="project" value="UniProtKB-KW"/>
</dbReference>
<evidence type="ECO:0000259" key="9">
    <source>
        <dbReference type="PROSITE" id="PS51746"/>
    </source>
</evidence>
<evidence type="ECO:0000256" key="7">
    <source>
        <dbReference type="ARBA" id="ARBA00022912"/>
    </source>
</evidence>
<dbReference type="Pfam" id="PF00481">
    <property type="entry name" value="PP2C"/>
    <property type="match status" value="1"/>
</dbReference>
<dbReference type="CDD" id="cd00143">
    <property type="entry name" value="PP2Cc"/>
    <property type="match status" value="1"/>
</dbReference>
<evidence type="ECO:0000256" key="8">
    <source>
        <dbReference type="ARBA" id="ARBA00023211"/>
    </source>
</evidence>
<keyword evidence="6" id="KW-0378">Hydrolase</keyword>
<gene>
    <name evidence="10" type="primary">106671014</name>
</gene>
<evidence type="ECO:0000256" key="4">
    <source>
        <dbReference type="ARBA" id="ARBA00013081"/>
    </source>
</evidence>
<evidence type="ECO:0000256" key="6">
    <source>
        <dbReference type="ARBA" id="ARBA00022801"/>
    </source>
</evidence>
<keyword evidence="5" id="KW-0479">Metal-binding</keyword>
<evidence type="ECO:0000313" key="11">
    <source>
        <dbReference type="Proteomes" id="UP000494040"/>
    </source>
</evidence>
<comment type="cofactor">
    <cofactor evidence="1">
        <name>Mn(2+)</name>
        <dbReference type="ChEBI" id="CHEBI:29035"/>
    </cofactor>
</comment>
<dbReference type="PANTHER" id="PTHR13832">
    <property type="entry name" value="PROTEIN PHOSPHATASE 2C"/>
    <property type="match status" value="1"/>
</dbReference>
<dbReference type="PROSITE" id="PS51746">
    <property type="entry name" value="PPM_2"/>
    <property type="match status" value="1"/>
</dbReference>
<keyword evidence="11" id="KW-1185">Reference proteome</keyword>
<organism evidence="10 11">
    <name type="scientific">Cimex lectularius</name>
    <name type="common">Bed bug</name>
    <name type="synonym">Acanthia lectularia</name>
    <dbReference type="NCBI Taxonomy" id="79782"/>
    <lineage>
        <taxon>Eukaryota</taxon>
        <taxon>Metazoa</taxon>
        <taxon>Ecdysozoa</taxon>
        <taxon>Arthropoda</taxon>
        <taxon>Hexapoda</taxon>
        <taxon>Insecta</taxon>
        <taxon>Pterygota</taxon>
        <taxon>Neoptera</taxon>
        <taxon>Paraneoptera</taxon>
        <taxon>Hemiptera</taxon>
        <taxon>Heteroptera</taxon>
        <taxon>Panheteroptera</taxon>
        <taxon>Cimicomorpha</taxon>
        <taxon>Cimicidae</taxon>
        <taxon>Cimex</taxon>
    </lineage>
</organism>
<dbReference type="SMART" id="SM00332">
    <property type="entry name" value="PP2Cc"/>
    <property type="match status" value="1"/>
</dbReference>
<dbReference type="InterPro" id="IPR001932">
    <property type="entry name" value="PPM-type_phosphatase-like_dom"/>
</dbReference>
<keyword evidence="8" id="KW-0464">Manganese</keyword>
<dbReference type="GO" id="GO:0004722">
    <property type="term" value="F:protein serine/threonine phosphatase activity"/>
    <property type="evidence" value="ECO:0007669"/>
    <property type="project" value="UniProtKB-EC"/>
</dbReference>
<dbReference type="Gene3D" id="3.60.40.10">
    <property type="entry name" value="PPM-type phosphatase domain"/>
    <property type="match status" value="1"/>
</dbReference>
<dbReference type="FunFam" id="3.60.40.10:FF:000016">
    <property type="entry name" value="Protein phosphatase 2C"/>
    <property type="match status" value="1"/>
</dbReference>
<sequence length="330" mass="36844">MSKGRGVRQLNNFVTNGIFGMGITLSQPITEKHTFTFENEKFKGAVSSMQGWRVTMEDAHSVYMELPGDPTASYFAVYDGHSGPKVAEFASRNLHKYVVKNDLFQRGFVKDAMKAAFLDMDVEMREREELQDDMSGSTAIVVLIKEGSLFCANLGDSRAIAVIDGHVHALSFDHKPNTPSEYERIVEAGGWVEFNRVNGNLAVSRAFGDFVYKMNENRDQEKQSIIALPDVTETKLNERWEFILLACDGIWDVLSNTDVGEFVSVRIQQGKPPDAICEDLLNRCLSPVSNYGGTGCDNMTVILVLFMKNKKNQIVYSKPLSKDDSPASIQ</sequence>
<evidence type="ECO:0000313" key="10">
    <source>
        <dbReference type="EnsemblMetazoa" id="XP_014257236.1"/>
    </source>
</evidence>
<dbReference type="SUPFAM" id="SSF81606">
    <property type="entry name" value="PP2C-like"/>
    <property type="match status" value="1"/>
</dbReference>
<evidence type="ECO:0000256" key="5">
    <source>
        <dbReference type="ARBA" id="ARBA00022723"/>
    </source>
</evidence>
<keyword evidence="7" id="KW-0904">Protein phosphatase</keyword>
<dbReference type="EC" id="3.1.3.16" evidence="4"/>
<comment type="similarity">
    <text evidence="3">Belongs to the PP2C family.</text>
</comment>
<accession>A0A8I6SC97</accession>
<comment type="cofactor">
    <cofactor evidence="2">
        <name>Mg(2+)</name>
        <dbReference type="ChEBI" id="CHEBI:18420"/>
    </cofactor>
</comment>
<dbReference type="InterPro" id="IPR036457">
    <property type="entry name" value="PPM-type-like_dom_sf"/>
</dbReference>
<evidence type="ECO:0000256" key="2">
    <source>
        <dbReference type="ARBA" id="ARBA00001946"/>
    </source>
</evidence>
<name>A0A8I6SC97_CIMLE</name>
<dbReference type="OMA" id="CLLHDRP"/>
<dbReference type="EnsemblMetazoa" id="XM_014401750.2">
    <property type="protein sequence ID" value="XP_014257236.1"/>
    <property type="gene ID" value="LOC106671014"/>
</dbReference>
<evidence type="ECO:0000256" key="3">
    <source>
        <dbReference type="ARBA" id="ARBA00006702"/>
    </source>
</evidence>
<proteinExistence type="inferred from homology"/>
<dbReference type="OrthoDB" id="10264738at2759"/>
<dbReference type="Proteomes" id="UP000494040">
    <property type="component" value="Unassembled WGS sequence"/>
</dbReference>
<dbReference type="KEGG" id="clec:106671014"/>